<dbReference type="InterPro" id="IPR058240">
    <property type="entry name" value="rSAM_sf"/>
</dbReference>
<comment type="subunit">
    <text evidence="12">Monomer and homodimer.</text>
</comment>
<evidence type="ECO:0000256" key="8">
    <source>
        <dbReference type="ARBA" id="ARBA00023134"/>
    </source>
</evidence>
<dbReference type="SFLD" id="SFLDG01383">
    <property type="entry name" value="cyclic_pyranopterin_phosphate"/>
    <property type="match status" value="1"/>
</dbReference>
<name>A0ABV5AX18_9BACL</name>
<feature type="binding site" evidence="12">
    <location>
        <position position="123"/>
    </location>
    <ligand>
        <name>S-adenosyl-L-methionine</name>
        <dbReference type="ChEBI" id="CHEBI:59789"/>
    </ligand>
</feature>
<feature type="binding site" evidence="12">
    <location>
        <position position="275"/>
    </location>
    <ligand>
        <name>[4Fe-4S] cluster</name>
        <dbReference type="ChEBI" id="CHEBI:49883"/>
        <label>2</label>
        <note>4Fe-4S-substrate</note>
    </ligand>
</feature>
<keyword evidence="3 12" id="KW-0949">S-adenosyl-L-methionine</keyword>
<feature type="binding site" evidence="12">
    <location>
        <position position="261"/>
    </location>
    <ligand>
        <name>[4Fe-4S] cluster</name>
        <dbReference type="ChEBI" id="CHEBI:49883"/>
        <label>2</label>
        <note>4Fe-4S-substrate</note>
    </ligand>
</feature>
<keyword evidence="6 12" id="KW-0408">Iron</keyword>
<keyword evidence="10 12" id="KW-0456">Lyase</keyword>
<dbReference type="InterPro" id="IPR007197">
    <property type="entry name" value="rSAM"/>
</dbReference>
<evidence type="ECO:0000256" key="10">
    <source>
        <dbReference type="ARBA" id="ARBA00023239"/>
    </source>
</evidence>
<keyword evidence="7 12" id="KW-0411">Iron-sulfur</keyword>
<dbReference type="HAMAP" id="MF_01225_B">
    <property type="entry name" value="MoaA_B"/>
    <property type="match status" value="1"/>
</dbReference>
<feature type="binding site" evidence="12">
    <location>
        <position position="194"/>
    </location>
    <ligand>
        <name>S-adenosyl-L-methionine</name>
        <dbReference type="ChEBI" id="CHEBI:59789"/>
    </ligand>
</feature>
<dbReference type="EC" id="4.1.99.22" evidence="1 12"/>
<dbReference type="PROSITE" id="PS01305">
    <property type="entry name" value="MOAA_NIFB_PQQE"/>
    <property type="match status" value="1"/>
</dbReference>
<dbReference type="InterPro" id="IPR010505">
    <property type="entry name" value="MoaA_twitch"/>
</dbReference>
<feature type="binding site" evidence="12">
    <location>
        <position position="73"/>
    </location>
    <ligand>
        <name>S-adenosyl-L-methionine</name>
        <dbReference type="ChEBI" id="CHEBI:59789"/>
    </ligand>
</feature>
<feature type="binding site" evidence="12">
    <location>
        <position position="28"/>
    </location>
    <ligand>
        <name>S-adenosyl-L-methionine</name>
        <dbReference type="ChEBI" id="CHEBI:59789"/>
    </ligand>
</feature>
<evidence type="ECO:0000256" key="13">
    <source>
        <dbReference type="SAM" id="MobiDB-lite"/>
    </source>
</evidence>
<dbReference type="NCBIfam" id="TIGR02666">
    <property type="entry name" value="moaA"/>
    <property type="match status" value="1"/>
</dbReference>
<evidence type="ECO:0000256" key="6">
    <source>
        <dbReference type="ARBA" id="ARBA00023004"/>
    </source>
</evidence>
<feature type="binding site" evidence="12">
    <location>
        <position position="22"/>
    </location>
    <ligand>
        <name>[4Fe-4S] cluster</name>
        <dbReference type="ChEBI" id="CHEBI:49883"/>
        <label>1</label>
        <note>4Fe-4S-S-AdoMet</note>
    </ligand>
</feature>
<comment type="catalytic activity">
    <reaction evidence="11 12">
        <text>GTP + AH2 + S-adenosyl-L-methionine = (8S)-3',8-cyclo-7,8-dihydroguanosine 5'-triphosphate + 5'-deoxyadenosine + L-methionine + A + H(+)</text>
        <dbReference type="Rhea" id="RHEA:49576"/>
        <dbReference type="ChEBI" id="CHEBI:13193"/>
        <dbReference type="ChEBI" id="CHEBI:15378"/>
        <dbReference type="ChEBI" id="CHEBI:17319"/>
        <dbReference type="ChEBI" id="CHEBI:17499"/>
        <dbReference type="ChEBI" id="CHEBI:37565"/>
        <dbReference type="ChEBI" id="CHEBI:57844"/>
        <dbReference type="ChEBI" id="CHEBI:59789"/>
        <dbReference type="ChEBI" id="CHEBI:131766"/>
        <dbReference type="EC" id="4.1.99.22"/>
    </reaction>
</comment>
<sequence>MTVYDQHSRYLRDLRISVTDRCNFRCRYCMPAEIFDQDYAYLPKGHMLTAEEISRLARVFVSLGVRKLRITGGEPLLRKDLPEIITRLAALDVEDISLTTNGSLLARNASKLKRAGLHRITVSLDALDDDTFLFMNGGRGRVQPVLDGIDAAAAAGLSVKVNMVVQKGVNDSAVLPMVEYFRNKGHILRMVEYMDVGNTNGWNREHVVSTKELLQRIEERWPLEPVEPNYLGEVAARYRFLDGRGEVGFISSVTQAFCASCTRARLSADGTLYTCLFASQGHSLRHLLRSGNSDEQLDGTISSIWTNRHDQYSLERGTGKDSGSTKVEMSHIGG</sequence>
<comment type="pathway">
    <text evidence="12">Cofactor biosynthesis; molybdopterin biosynthesis.</text>
</comment>
<comment type="caution">
    <text evidence="15">The sequence shown here is derived from an EMBL/GenBank/DDBJ whole genome shotgun (WGS) entry which is preliminary data.</text>
</comment>
<evidence type="ECO:0000256" key="12">
    <source>
        <dbReference type="HAMAP-Rule" id="MF_01225"/>
    </source>
</evidence>
<comment type="similarity">
    <text evidence="12">Belongs to the radical SAM superfamily. MoaA family.</text>
</comment>
<keyword evidence="9 12" id="KW-0501">Molybdenum cofactor biosynthesis</keyword>
<dbReference type="InterPro" id="IPR000385">
    <property type="entry name" value="MoaA_NifB_PqqE_Fe-S-bd_CS"/>
</dbReference>
<dbReference type="SFLD" id="SFLDG01067">
    <property type="entry name" value="SPASM/twitch_domain_containing"/>
    <property type="match status" value="1"/>
</dbReference>
<gene>
    <name evidence="12 15" type="primary">moaA</name>
    <name evidence="15" type="ORF">ACE41H_13045</name>
</gene>
<evidence type="ECO:0000256" key="11">
    <source>
        <dbReference type="ARBA" id="ARBA00048697"/>
    </source>
</evidence>
<evidence type="ECO:0000256" key="5">
    <source>
        <dbReference type="ARBA" id="ARBA00022741"/>
    </source>
</evidence>
<comment type="function">
    <text evidence="12">Catalyzes the cyclization of GTP to (8S)-3',8-cyclo-7,8-dihydroguanosine 5'-triphosphate.</text>
</comment>
<dbReference type="Gene3D" id="3.20.20.70">
    <property type="entry name" value="Aldolase class I"/>
    <property type="match status" value="1"/>
</dbReference>
<dbReference type="Pfam" id="PF06463">
    <property type="entry name" value="Mob_synth_C"/>
    <property type="match status" value="1"/>
</dbReference>
<comment type="cofactor">
    <cofactor evidence="12">
        <name>[4Fe-4S] cluster</name>
        <dbReference type="ChEBI" id="CHEBI:49883"/>
    </cofactor>
    <text evidence="12">Binds 2 [4Fe-4S] clusters. Binds 1 [4Fe-4S] cluster coordinated with 3 cysteines and an exchangeable S-adenosyl-L-methionine and 1 [4Fe-4S] cluster coordinated with 3 cysteines and the GTP-derived substrate.</text>
</comment>
<evidence type="ECO:0000256" key="7">
    <source>
        <dbReference type="ARBA" id="ARBA00023014"/>
    </source>
</evidence>
<evidence type="ECO:0000256" key="2">
    <source>
        <dbReference type="ARBA" id="ARBA00022485"/>
    </source>
</evidence>
<keyword evidence="8 12" id="KW-0342">GTP-binding</keyword>
<dbReference type="PROSITE" id="PS51918">
    <property type="entry name" value="RADICAL_SAM"/>
    <property type="match status" value="1"/>
</dbReference>
<dbReference type="InterPro" id="IPR013483">
    <property type="entry name" value="MoaA"/>
</dbReference>
<dbReference type="SMART" id="SM00729">
    <property type="entry name" value="Elp3"/>
    <property type="match status" value="1"/>
</dbReference>
<organism evidence="15 16">
    <name type="scientific">Paenibacillus enshidis</name>
    <dbReference type="NCBI Taxonomy" id="1458439"/>
    <lineage>
        <taxon>Bacteria</taxon>
        <taxon>Bacillati</taxon>
        <taxon>Bacillota</taxon>
        <taxon>Bacilli</taxon>
        <taxon>Bacillales</taxon>
        <taxon>Paenibacillaceae</taxon>
        <taxon>Paenibacillus</taxon>
    </lineage>
</organism>
<feature type="binding site" evidence="12">
    <location>
        <position position="29"/>
    </location>
    <ligand>
        <name>[4Fe-4S] cluster</name>
        <dbReference type="ChEBI" id="CHEBI:49883"/>
        <label>1</label>
        <note>4Fe-4S-S-AdoMet</note>
    </ligand>
</feature>
<dbReference type="SFLD" id="SFLDG01386">
    <property type="entry name" value="main_SPASM_domain-containing"/>
    <property type="match status" value="1"/>
</dbReference>
<keyword evidence="16" id="KW-1185">Reference proteome</keyword>
<dbReference type="NCBIfam" id="NF001199">
    <property type="entry name" value="PRK00164.2-1"/>
    <property type="match status" value="1"/>
</dbReference>
<dbReference type="RefSeq" id="WP_375355708.1">
    <property type="nucleotide sequence ID" value="NZ_JBHHMI010000010.1"/>
</dbReference>
<dbReference type="InterPro" id="IPR040064">
    <property type="entry name" value="MoaA-like"/>
</dbReference>
<dbReference type="GO" id="GO:0061798">
    <property type="term" value="F:GTP 3',8'-cyclase activity"/>
    <property type="evidence" value="ECO:0007669"/>
    <property type="project" value="UniProtKB-EC"/>
</dbReference>
<dbReference type="PANTHER" id="PTHR22960">
    <property type="entry name" value="MOLYBDOPTERIN COFACTOR SYNTHESIS PROTEIN A"/>
    <property type="match status" value="1"/>
</dbReference>
<feature type="binding site" evidence="12">
    <location>
        <begin position="263"/>
        <end position="265"/>
    </location>
    <ligand>
        <name>GTP</name>
        <dbReference type="ChEBI" id="CHEBI:37565"/>
    </ligand>
</feature>
<dbReference type="SUPFAM" id="SSF102114">
    <property type="entry name" value="Radical SAM enzymes"/>
    <property type="match status" value="1"/>
</dbReference>
<dbReference type="SFLD" id="SFLDS00029">
    <property type="entry name" value="Radical_SAM"/>
    <property type="match status" value="1"/>
</dbReference>
<feature type="binding site" evidence="12">
    <location>
        <position position="15"/>
    </location>
    <ligand>
        <name>GTP</name>
        <dbReference type="ChEBI" id="CHEBI:37565"/>
    </ligand>
</feature>
<proteinExistence type="inferred from homology"/>
<feature type="region of interest" description="Disordered" evidence="13">
    <location>
        <begin position="314"/>
        <end position="334"/>
    </location>
</feature>
<dbReference type="PANTHER" id="PTHR22960:SF0">
    <property type="entry name" value="MOLYBDENUM COFACTOR BIOSYNTHESIS PROTEIN 1"/>
    <property type="match status" value="1"/>
</dbReference>
<dbReference type="InterPro" id="IPR013785">
    <property type="entry name" value="Aldolase_TIM"/>
</dbReference>
<evidence type="ECO:0000256" key="9">
    <source>
        <dbReference type="ARBA" id="ARBA00023150"/>
    </source>
</evidence>
<dbReference type="InterPro" id="IPR050105">
    <property type="entry name" value="MoCo_biosynth_MoaA/MoaC"/>
</dbReference>
<keyword evidence="4 12" id="KW-0479">Metal-binding</keyword>
<feature type="binding site" evidence="12">
    <location>
        <position position="99"/>
    </location>
    <ligand>
        <name>GTP</name>
        <dbReference type="ChEBI" id="CHEBI:37565"/>
    </ligand>
</feature>
<keyword evidence="2 12" id="KW-0004">4Fe-4S</keyword>
<feature type="binding site" evidence="12">
    <location>
        <position position="258"/>
    </location>
    <ligand>
        <name>[4Fe-4S] cluster</name>
        <dbReference type="ChEBI" id="CHEBI:49883"/>
        <label>2</label>
        <note>4Fe-4S-substrate</note>
    </ligand>
</feature>
<evidence type="ECO:0000256" key="3">
    <source>
        <dbReference type="ARBA" id="ARBA00022691"/>
    </source>
</evidence>
<feature type="binding site" evidence="12">
    <location>
        <position position="69"/>
    </location>
    <ligand>
        <name>GTP</name>
        <dbReference type="ChEBI" id="CHEBI:37565"/>
    </ligand>
</feature>
<evidence type="ECO:0000313" key="16">
    <source>
        <dbReference type="Proteomes" id="UP001580346"/>
    </source>
</evidence>
<dbReference type="CDD" id="cd21117">
    <property type="entry name" value="Twitch_MoaA"/>
    <property type="match status" value="1"/>
</dbReference>
<dbReference type="Proteomes" id="UP001580346">
    <property type="component" value="Unassembled WGS sequence"/>
</dbReference>
<evidence type="ECO:0000256" key="1">
    <source>
        <dbReference type="ARBA" id="ARBA00012167"/>
    </source>
</evidence>
<protein>
    <recommendedName>
        <fullName evidence="1 12">GTP 3',8-cyclase</fullName>
        <ecNumber evidence="1 12">4.1.99.22</ecNumber>
    </recommendedName>
    <alternativeName>
        <fullName evidence="12">Molybdenum cofactor biosynthesis protein A</fullName>
    </alternativeName>
</protein>
<evidence type="ECO:0000256" key="4">
    <source>
        <dbReference type="ARBA" id="ARBA00022723"/>
    </source>
</evidence>
<evidence type="ECO:0000313" key="15">
    <source>
        <dbReference type="EMBL" id="MFB5267701.1"/>
    </source>
</evidence>
<dbReference type="Pfam" id="PF04055">
    <property type="entry name" value="Radical_SAM"/>
    <property type="match status" value="1"/>
</dbReference>
<feature type="domain" description="Radical SAM core" evidence="14">
    <location>
        <begin position="6"/>
        <end position="244"/>
    </location>
</feature>
<dbReference type="CDD" id="cd01335">
    <property type="entry name" value="Radical_SAM"/>
    <property type="match status" value="1"/>
</dbReference>
<evidence type="ECO:0000259" key="14">
    <source>
        <dbReference type="PROSITE" id="PS51918"/>
    </source>
</evidence>
<feature type="binding site" evidence="12">
    <location>
        <position position="160"/>
    </location>
    <ligand>
        <name>GTP</name>
        <dbReference type="ChEBI" id="CHEBI:37565"/>
    </ligand>
</feature>
<keyword evidence="5 12" id="KW-0547">Nucleotide-binding</keyword>
<feature type="binding site" evidence="12">
    <location>
        <position position="26"/>
    </location>
    <ligand>
        <name>[4Fe-4S] cluster</name>
        <dbReference type="ChEBI" id="CHEBI:49883"/>
        <label>1</label>
        <note>4Fe-4S-S-AdoMet</note>
    </ligand>
</feature>
<reference evidence="15 16" key="1">
    <citation type="submission" date="2024-09" db="EMBL/GenBank/DDBJ databases">
        <title>Paenibacillus zeirhizospherea sp. nov., isolated from surface of the maize (Zea mays) roots in a horticulture field, Hungary.</title>
        <authorList>
            <person name="Marton D."/>
            <person name="Farkas M."/>
            <person name="Bedics A."/>
            <person name="Toth E."/>
            <person name="Tancsics A."/>
            <person name="Boka K."/>
            <person name="Maroti G."/>
            <person name="Kriszt B."/>
            <person name="Cserhati M."/>
        </authorList>
    </citation>
    <scope>NUCLEOTIDE SEQUENCE [LARGE SCALE GENOMIC DNA]</scope>
    <source>
        <strain evidence="15 16">KCTC 33519</strain>
    </source>
</reference>
<dbReference type="InterPro" id="IPR006638">
    <property type="entry name" value="Elp3/MiaA/NifB-like_rSAM"/>
</dbReference>
<accession>A0ABV5AX18</accession>
<dbReference type="EMBL" id="JBHHMI010000010">
    <property type="protein sequence ID" value="MFB5267701.1"/>
    <property type="molecule type" value="Genomic_DNA"/>
</dbReference>